<feature type="compositionally biased region" description="Polar residues" evidence="2">
    <location>
        <begin position="277"/>
        <end position="289"/>
    </location>
</feature>
<feature type="region of interest" description="Disordered" evidence="2">
    <location>
        <begin position="850"/>
        <end position="914"/>
    </location>
</feature>
<feature type="region of interest" description="Disordered" evidence="2">
    <location>
        <begin position="930"/>
        <end position="968"/>
    </location>
</feature>
<feature type="compositionally biased region" description="Polar residues" evidence="2">
    <location>
        <begin position="563"/>
        <end position="580"/>
    </location>
</feature>
<dbReference type="GO" id="GO:0005829">
    <property type="term" value="C:cytosol"/>
    <property type="evidence" value="ECO:0007669"/>
    <property type="project" value="TreeGrafter"/>
</dbReference>
<dbReference type="InterPro" id="IPR003903">
    <property type="entry name" value="UIM_dom"/>
</dbReference>
<evidence type="ECO:0000256" key="1">
    <source>
        <dbReference type="ARBA" id="ARBA00009085"/>
    </source>
</evidence>
<dbReference type="GO" id="GO:0005634">
    <property type="term" value="C:nucleus"/>
    <property type="evidence" value="ECO:0007669"/>
    <property type="project" value="TreeGrafter"/>
</dbReference>
<dbReference type="PROSITE" id="PS00972">
    <property type="entry name" value="USP_1"/>
    <property type="match status" value="1"/>
</dbReference>
<keyword evidence="4" id="KW-0378">Hydrolase</keyword>
<feature type="region of interest" description="Disordered" evidence="2">
    <location>
        <begin position="462"/>
        <end position="488"/>
    </location>
</feature>
<feature type="compositionally biased region" description="Polar residues" evidence="2">
    <location>
        <begin position="947"/>
        <end position="956"/>
    </location>
</feature>
<feature type="domain" description="USP" evidence="3">
    <location>
        <begin position="352"/>
        <end position="1037"/>
    </location>
</feature>
<feature type="compositionally biased region" description="Basic and acidic residues" evidence="2">
    <location>
        <begin position="930"/>
        <end position="941"/>
    </location>
</feature>
<dbReference type="InterPro" id="IPR028889">
    <property type="entry name" value="USP"/>
</dbReference>
<feature type="region of interest" description="Disordered" evidence="2">
    <location>
        <begin position="236"/>
        <end position="256"/>
    </location>
</feature>
<feature type="compositionally biased region" description="Polar residues" evidence="2">
    <location>
        <begin position="473"/>
        <end position="488"/>
    </location>
</feature>
<protein>
    <submittedName>
        <fullName evidence="4">Ubiquitin carboxyl-terminal hydrolase 37-like</fullName>
    </submittedName>
</protein>
<feature type="region of interest" description="Disordered" evidence="2">
    <location>
        <begin position="273"/>
        <end position="294"/>
    </location>
</feature>
<feature type="compositionally biased region" description="Polar residues" evidence="2">
    <location>
        <begin position="897"/>
        <end position="906"/>
    </location>
</feature>
<dbReference type="GO" id="GO:0004843">
    <property type="term" value="F:cysteine-type deubiquitinase activity"/>
    <property type="evidence" value="ECO:0007669"/>
    <property type="project" value="InterPro"/>
</dbReference>
<feature type="region of interest" description="Disordered" evidence="2">
    <location>
        <begin position="1"/>
        <end position="43"/>
    </location>
</feature>
<dbReference type="CDD" id="cd02257">
    <property type="entry name" value="Peptidase_C19"/>
    <property type="match status" value="1"/>
</dbReference>
<dbReference type="PROSITE" id="PS50235">
    <property type="entry name" value="USP_3"/>
    <property type="match status" value="1"/>
</dbReference>
<dbReference type="EMBL" id="IACF01004193">
    <property type="protein sequence ID" value="LAB69787.1"/>
    <property type="molecule type" value="mRNA"/>
</dbReference>
<accession>A0A2P2I6Y1</accession>
<dbReference type="PROSITE" id="PS50330">
    <property type="entry name" value="UIM"/>
    <property type="match status" value="1"/>
</dbReference>
<dbReference type="InterPro" id="IPR050164">
    <property type="entry name" value="Peptidase_C19"/>
</dbReference>
<dbReference type="PROSITE" id="PS00973">
    <property type="entry name" value="USP_2"/>
    <property type="match status" value="1"/>
</dbReference>
<feature type="region of interest" description="Disordered" evidence="2">
    <location>
        <begin position="540"/>
        <end position="613"/>
    </location>
</feature>
<feature type="compositionally biased region" description="Basic and acidic residues" evidence="2">
    <location>
        <begin position="463"/>
        <end position="472"/>
    </location>
</feature>
<dbReference type="AlphaFoldDB" id="A0A2P2I6Y1"/>
<feature type="compositionally biased region" description="Basic and acidic residues" evidence="2">
    <location>
        <begin position="546"/>
        <end position="562"/>
    </location>
</feature>
<proteinExistence type="evidence at transcript level"/>
<dbReference type="Pfam" id="PF00443">
    <property type="entry name" value="UCH"/>
    <property type="match status" value="1"/>
</dbReference>
<dbReference type="PANTHER" id="PTHR24006">
    <property type="entry name" value="UBIQUITIN CARBOXYL-TERMINAL HYDROLASE"/>
    <property type="match status" value="1"/>
</dbReference>
<feature type="compositionally biased region" description="Basic and acidic residues" evidence="2">
    <location>
        <begin position="1"/>
        <end position="14"/>
    </location>
</feature>
<feature type="compositionally biased region" description="Polar residues" evidence="2">
    <location>
        <begin position="182"/>
        <end position="199"/>
    </location>
</feature>
<feature type="region of interest" description="Disordered" evidence="2">
    <location>
        <begin position="177"/>
        <end position="199"/>
    </location>
</feature>
<dbReference type="SMART" id="SM00726">
    <property type="entry name" value="UIM"/>
    <property type="match status" value="2"/>
</dbReference>
<dbReference type="Gene3D" id="3.90.70.10">
    <property type="entry name" value="Cysteine proteinases"/>
    <property type="match status" value="2"/>
</dbReference>
<dbReference type="GO" id="GO:0016579">
    <property type="term" value="P:protein deubiquitination"/>
    <property type="evidence" value="ECO:0007669"/>
    <property type="project" value="InterPro"/>
</dbReference>
<comment type="similarity">
    <text evidence="1">Belongs to the peptidase C19 family.</text>
</comment>
<dbReference type="GO" id="GO:0000082">
    <property type="term" value="P:G1/S transition of mitotic cell cycle"/>
    <property type="evidence" value="ECO:0007669"/>
    <property type="project" value="TreeGrafter"/>
</dbReference>
<dbReference type="SUPFAM" id="SSF54001">
    <property type="entry name" value="Cysteine proteinases"/>
    <property type="match status" value="1"/>
</dbReference>
<evidence type="ECO:0000256" key="2">
    <source>
        <dbReference type="SAM" id="MobiDB-lite"/>
    </source>
</evidence>
<evidence type="ECO:0000259" key="3">
    <source>
        <dbReference type="PROSITE" id="PS50235"/>
    </source>
</evidence>
<evidence type="ECO:0000313" key="4">
    <source>
        <dbReference type="EMBL" id="LAB69787.1"/>
    </source>
</evidence>
<dbReference type="InterPro" id="IPR018200">
    <property type="entry name" value="USP_CS"/>
</dbReference>
<reference evidence="4" key="1">
    <citation type="journal article" date="2018" name="Biosci. Biotechnol. Biochem.">
        <title>Polysaccharide hydrolase of the hadal zone amphipods Hirondellea gigas.</title>
        <authorList>
            <person name="Kobayashi H."/>
            <person name="Nagahama T."/>
            <person name="Arai W."/>
            <person name="Sasagawa Y."/>
            <person name="Umeda M."/>
            <person name="Hayashi T."/>
            <person name="Nikaido I."/>
            <person name="Watanabe H."/>
            <person name="Oguri K."/>
            <person name="Kitazato H."/>
            <person name="Fujioka K."/>
            <person name="Kido Y."/>
            <person name="Takami H."/>
        </authorList>
    </citation>
    <scope>NUCLEOTIDE SEQUENCE</scope>
    <source>
        <tissue evidence="4">Whole body</tissue>
    </source>
</reference>
<dbReference type="PANTHER" id="PTHR24006:SF915">
    <property type="entry name" value="UBIQUITIN CARBOXYL-TERMINAL HYDROLASE-RELATED"/>
    <property type="match status" value="1"/>
</dbReference>
<dbReference type="InterPro" id="IPR001394">
    <property type="entry name" value="Peptidase_C19_UCH"/>
</dbReference>
<organism evidence="4">
    <name type="scientific">Hirondellea gigas</name>
    <dbReference type="NCBI Taxonomy" id="1518452"/>
    <lineage>
        <taxon>Eukaryota</taxon>
        <taxon>Metazoa</taxon>
        <taxon>Ecdysozoa</taxon>
        <taxon>Arthropoda</taxon>
        <taxon>Crustacea</taxon>
        <taxon>Multicrustacea</taxon>
        <taxon>Malacostraca</taxon>
        <taxon>Eumalacostraca</taxon>
        <taxon>Peracarida</taxon>
        <taxon>Amphipoda</taxon>
        <taxon>Amphilochidea</taxon>
        <taxon>Lysianassida</taxon>
        <taxon>Lysianassidira</taxon>
        <taxon>Lysianassoidea</taxon>
        <taxon>Lysianassidae</taxon>
        <taxon>Hirondellea</taxon>
    </lineage>
</organism>
<dbReference type="InterPro" id="IPR038765">
    <property type="entry name" value="Papain-like_cys_pep_sf"/>
</dbReference>
<name>A0A2P2I6Y1_9CRUS</name>
<sequence>MKFTPKDKTPRVKTGESAAASPRAAQQLIGGCKKSVDSSENVSPTGQFLTLMKMKQQKTPVMRNSPIINKSANNENCYPSKSPINVLPTSSKHCKRTLLPFPVPSKILQKTPPLLSSAKKIFSTPSAKKILQSVNAQSNNQDTDGIWCMGSKIKSPKNIFNDDIYLNDDPKFQHSSTEKLKTYSSKASPQQKSFGTYRGSASASKLSAINHNSGDPENKLPLLGLPKHSSVTVTAISSSIPSTSQKRSSSFTPSSSNRMLKFDHIMVQSVQSQNSSAADTTDHASQVNTVKKHKREPLTPIKAKVPFSSILRGISPTKVDKCYGTGSLSSEKENVPFDTVAAEEKPIPPHLLGFPNLGNTCYLNAVLQCLLGARVFRCDVSSCAQHLPSPANTILHAMTQLLKARHSGYMHSLRQPLRLIKENIEKLDSSFIGWKMQDANEFLTKILDTVKDEVDDLLSNVNEQKDGCHNDNSHSTGENDPFSSNQSFGASSATVMKWSPFKDNEPKLLNNSVEIRSIYRPLNASETNGDINGVECCSSRGLKRSCPQERESETITNGDDKYPQSNLSNHTQQLTDSQELNGLDFNENLDSSRLTDENSKTLPYSKNRKHSGDGIVNKSVRFNANNNTRHSLVDIYHSGSSHNRKSKNLIINGEVSSQNRNNDSRVSLPHPENPITTNFAFQLQEEYKCLGCNASVKRSQEYFSLYVHLSAGCSEDGGGGGGEGSSSSSPVGPSSIMDAVADYMKLENRELKCEHCSYPTAQVNTRFTKMPRILIIQVKRYTYNAAQYSSLKVRSSIEVSKCLDLSSYTETDADPYHVVAGETVYSAPPTPRKTTTTTAPVHSCVSAADNAVDQAGTGDATISSTDGEQGDAAKNNLTEEEQFQEALRRSLEEAADPSSSKTTTGSGAVVLDDQEEDDLQKAIRLSLKEAQEQEEQQRDEVQLQQESTEASSNSWQYEERQGEQEDDCDGPHCYKLASIVSHFGWSTNTGHYTCDVLSDVAKEWLHYDDETVTPVTLSTVLGDYRQRNGYIFFYIHRDLLNVAKR</sequence>